<comment type="subunit">
    <text evidence="3">Monomer.</text>
</comment>
<name>A0A1L8EPU0_XENLA</name>
<dbReference type="Proteomes" id="UP000186698">
    <property type="component" value="Chromosome 9_10S"/>
</dbReference>
<organism evidence="7 8">
    <name type="scientific">Xenopus laevis</name>
    <name type="common">African clawed frog</name>
    <dbReference type="NCBI Taxonomy" id="8355"/>
    <lineage>
        <taxon>Eukaryota</taxon>
        <taxon>Metazoa</taxon>
        <taxon>Chordata</taxon>
        <taxon>Craniata</taxon>
        <taxon>Vertebrata</taxon>
        <taxon>Euteleostomi</taxon>
        <taxon>Amphibia</taxon>
        <taxon>Batrachia</taxon>
        <taxon>Anura</taxon>
        <taxon>Pipoidea</taxon>
        <taxon>Pipidae</taxon>
        <taxon>Xenopodinae</taxon>
        <taxon>Xenopus</taxon>
        <taxon>Xenopus</taxon>
    </lineage>
</organism>
<feature type="domain" description="Beta/gamma crystallin 'Greek key'" evidence="6">
    <location>
        <begin position="41"/>
        <end position="83"/>
    </location>
</feature>
<dbReference type="InterPro" id="IPR050252">
    <property type="entry name" value="Beta/Gamma-Crystallin"/>
</dbReference>
<dbReference type="Gene3D" id="2.60.20.10">
    <property type="entry name" value="Crystallins"/>
    <property type="match status" value="2"/>
</dbReference>
<dbReference type="Pfam" id="PF00030">
    <property type="entry name" value="Crystall"/>
    <property type="match status" value="2"/>
</dbReference>
<evidence type="ECO:0000313" key="9">
    <source>
        <dbReference type="Xenbase" id="XB-GENE-22169692"/>
    </source>
</evidence>
<feature type="domain" description="Beta/gamma crystallin 'Greek key'" evidence="6">
    <location>
        <begin position="2"/>
        <end position="40"/>
    </location>
</feature>
<dbReference type="GO" id="GO:0005212">
    <property type="term" value="F:structural constituent of eye lens"/>
    <property type="evidence" value="ECO:0000318"/>
    <property type="project" value="GO_Central"/>
</dbReference>
<comment type="function">
    <text evidence="1">Crystallins are the dominant structural components of the vertebrate eye lens.</text>
</comment>
<evidence type="ECO:0000313" key="7">
    <source>
        <dbReference type="Proteomes" id="UP000186698"/>
    </source>
</evidence>
<dbReference type="PRINTS" id="PR01367">
    <property type="entry name" value="BGCRYSTALLIN"/>
</dbReference>
<keyword evidence="4" id="KW-0273">Eye lens protein</keyword>
<dbReference type="OrthoDB" id="8407241at2759"/>
<proteinExistence type="inferred from homology"/>
<evidence type="ECO:0000259" key="6">
    <source>
        <dbReference type="PROSITE" id="PS50915"/>
    </source>
</evidence>
<dbReference type="CTD" id="108702413"/>
<evidence type="ECO:0000256" key="3">
    <source>
        <dbReference type="ARBA" id="ARBA00011245"/>
    </source>
</evidence>
<evidence type="ECO:0000256" key="5">
    <source>
        <dbReference type="ARBA" id="ARBA00022737"/>
    </source>
</evidence>
<evidence type="ECO:0000256" key="4">
    <source>
        <dbReference type="ARBA" id="ARBA00022613"/>
    </source>
</evidence>
<dbReference type="Xenbase" id="XB-GENE-22169692">
    <property type="gene designation" value="cryga.9.S"/>
</dbReference>
<dbReference type="SUPFAM" id="SSF49695">
    <property type="entry name" value="gamma-Crystallin-like"/>
    <property type="match status" value="1"/>
</dbReference>
<dbReference type="AlphaFoldDB" id="A0A1L8EPU0"/>
<evidence type="ECO:0000256" key="2">
    <source>
        <dbReference type="ARBA" id="ARBA00009646"/>
    </source>
</evidence>
<evidence type="ECO:0000313" key="8">
    <source>
        <dbReference type="RefSeq" id="XP_018093355.1"/>
    </source>
</evidence>
<dbReference type="PANTHER" id="PTHR11818:SF130">
    <property type="entry name" value="GAMMA-CRYSTALLIN 2"/>
    <property type="match status" value="1"/>
</dbReference>
<dbReference type="InterPro" id="IPR001064">
    <property type="entry name" value="Beta/gamma_crystallin"/>
</dbReference>
<dbReference type="GO" id="GO:0007601">
    <property type="term" value="P:visual perception"/>
    <property type="evidence" value="ECO:0000318"/>
    <property type="project" value="GO_Central"/>
</dbReference>
<reference evidence="8" key="1">
    <citation type="submission" date="2025-08" db="UniProtKB">
        <authorList>
            <consortium name="RefSeq"/>
        </authorList>
    </citation>
    <scope>IDENTIFICATION</scope>
    <source>
        <strain evidence="8">J_2021</strain>
        <tissue evidence="8">Erythrocytes</tissue>
    </source>
</reference>
<dbReference type="SMART" id="SM00247">
    <property type="entry name" value="XTALbg"/>
    <property type="match status" value="2"/>
</dbReference>
<dbReference type="STRING" id="8355.A0A1L8EPU0"/>
<dbReference type="PROSITE" id="PS50915">
    <property type="entry name" value="CRYSTALLIN_BETA_GAMMA"/>
    <property type="match status" value="4"/>
</dbReference>
<evidence type="ECO:0000256" key="1">
    <source>
        <dbReference type="ARBA" id="ARBA00003689"/>
    </source>
</evidence>
<dbReference type="PANTHER" id="PTHR11818">
    <property type="entry name" value="BETA/GAMMA CRYSTALLIN"/>
    <property type="match status" value="1"/>
</dbReference>
<keyword evidence="7" id="KW-1185">Reference proteome</keyword>
<dbReference type="GO" id="GO:0002088">
    <property type="term" value="P:lens development in camera-type eye"/>
    <property type="evidence" value="ECO:0000318"/>
    <property type="project" value="GO_Central"/>
</dbReference>
<dbReference type="GeneID" id="108702413"/>
<dbReference type="AGR" id="Xenbase:XB-GENE-22169692"/>
<dbReference type="OMA" id="MIYEHAN"/>
<sequence length="175" mass="21008">MGKITFFEDKNFKGHSFECNSDNNDLQSHFSRCNSIKVDNGSWMIYEHANNKGHQYFLKQGEYPDYQHWMGFNDSISSCRMIPQYTGSFLIKVYEKEDFRGQMLEFIEDCSHVFQEFNNHEIHSCNVIEGHWIFYEESNYRGRQYYLRPGEYRRFNDWGASNAKVGSFRKVMDLY</sequence>
<keyword evidence="5" id="KW-0677">Repeat</keyword>
<dbReference type="RefSeq" id="XP_018093355.1">
    <property type="nucleotide sequence ID" value="XM_018237866.2"/>
</dbReference>
<dbReference type="KEGG" id="xla:108702413"/>
<comment type="similarity">
    <text evidence="2">Belongs to the beta/gamma-crystallin family.</text>
</comment>
<accession>A0A1L8EPU0</accession>
<protein>
    <submittedName>
        <fullName evidence="8">Gamma-crystallin 1</fullName>
    </submittedName>
</protein>
<dbReference type="InterPro" id="IPR011024">
    <property type="entry name" value="G_crystallin-like"/>
</dbReference>
<dbReference type="Bgee" id="108702413">
    <property type="expression patterns" value="Expressed in camera-type eye and 6 other cell types or tissues"/>
</dbReference>
<dbReference type="FunFam" id="2.60.20.10:FF:000001">
    <property type="entry name" value="Crystallin gamma S"/>
    <property type="match status" value="1"/>
</dbReference>
<dbReference type="FunFam" id="2.60.20.10:FF:000003">
    <property type="entry name" value="Crystallin gamma S"/>
    <property type="match status" value="1"/>
</dbReference>
<feature type="domain" description="Beta/gamma crystallin 'Greek key'" evidence="6">
    <location>
        <begin position="89"/>
        <end position="129"/>
    </location>
</feature>
<gene>
    <name evidence="8 9" type="primary">cryga.9.S</name>
</gene>
<dbReference type="PaxDb" id="8355-A0A1L8EPU0"/>
<feature type="domain" description="Beta/gamma crystallin 'Greek key'" evidence="6">
    <location>
        <begin position="130"/>
        <end position="172"/>
    </location>
</feature>